<dbReference type="Proteomes" id="UP000297229">
    <property type="component" value="Unassembled WGS sequence"/>
</dbReference>
<comment type="caution">
    <text evidence="3">The sequence shown here is derived from an EMBL/GenBank/DDBJ whole genome shotgun (WGS) entry which is preliminary data.</text>
</comment>
<dbReference type="OrthoDB" id="196847at2759"/>
<feature type="compositionally biased region" description="Basic and acidic residues" evidence="1">
    <location>
        <begin position="769"/>
        <end position="791"/>
    </location>
</feature>
<keyword evidence="4" id="KW-1185">Reference proteome</keyword>
<evidence type="ECO:0000313" key="3">
    <source>
        <dbReference type="EMBL" id="TGO80292.1"/>
    </source>
</evidence>
<reference evidence="3 4" key="1">
    <citation type="submission" date="2017-12" db="EMBL/GenBank/DDBJ databases">
        <title>Comparative genomics of Botrytis spp.</title>
        <authorList>
            <person name="Valero-Jimenez C.A."/>
            <person name="Tapia P."/>
            <person name="Veloso J."/>
            <person name="Silva-Moreno E."/>
            <person name="Staats M."/>
            <person name="Valdes J.H."/>
            <person name="Van Kan J.A.L."/>
        </authorList>
    </citation>
    <scope>NUCLEOTIDE SEQUENCE [LARGE SCALE GENOMIC DNA]</scope>
    <source>
        <strain evidence="3 4">Be9601</strain>
    </source>
</reference>
<gene>
    <name evidence="3" type="ORF">BELL_0010g00220</name>
</gene>
<dbReference type="EMBL" id="PQXM01000010">
    <property type="protein sequence ID" value="TGO80292.1"/>
    <property type="molecule type" value="Genomic_DNA"/>
</dbReference>
<name>A0A4Z1K9R7_9HELO</name>
<dbReference type="STRING" id="278938.A0A4Z1K9R7"/>
<dbReference type="GO" id="GO:0003824">
    <property type="term" value="F:catalytic activity"/>
    <property type="evidence" value="ECO:0007669"/>
    <property type="project" value="InterPro"/>
</dbReference>
<dbReference type="AlphaFoldDB" id="A0A4Z1K9R7"/>
<feature type="domain" description="Amidase" evidence="2">
    <location>
        <begin position="246"/>
        <end position="688"/>
    </location>
</feature>
<feature type="region of interest" description="Disordered" evidence="1">
    <location>
        <begin position="709"/>
        <end position="752"/>
    </location>
</feature>
<evidence type="ECO:0000256" key="1">
    <source>
        <dbReference type="SAM" id="MobiDB-lite"/>
    </source>
</evidence>
<evidence type="ECO:0000313" key="4">
    <source>
        <dbReference type="Proteomes" id="UP000297229"/>
    </source>
</evidence>
<dbReference type="InterPro" id="IPR023631">
    <property type="entry name" value="Amidase_dom"/>
</dbReference>
<sequence>MGFQLDLAAAEDADILADMHLNAFARTPLQRTLFPTEESLAGLRECLKQDVLLTLKEGNVERINLVVRDTDDMKKIIAIAKWDLPEKIPRAVCPLAHIFPPKDSCGDLIKQYSAKQESNKMKVMGDAQCYRLTSVITLPQYRRRGAGTLLINWGLLRGEKEKIPVYLESPVSTLSFFRNLGFIPVNEFSISLPRSRAPGYIHRETCMIRIFRECDVREEEIDYWDSSLDIESLTTDYEAGVRPQLVVQAIYDRIEAYRNIQPSLWIYLQPIEDVMASARDLCRRWPDRSNRPPLWGIPFSVKDSFDIAGIPTTIGCQTLAYTPNSSSLVYRRCIDAGALFIGKTNMDQLATGMTGCRSSFGTLHSVLSPDYVVGGSSSGSAISVAEGLVSFSLGSDTAGSIRIPAMFNNIVGFKPTKGTVSAQGVAPACLHQDCISFLGVTSEVTEKVWRVCQGFDKEDYFAKPPPFQISSRVYSEDTRNSKDALPSFKFGTPPDSALEACIPIFQKQFKLVIAVLEELGGRRVDMDWTPFASANELLYGGTFVLERLTTLPDGWFDKNKDTLHPVIRSVFENALARKSTAVDVFKDLQKQAKYKRMVEEILTLDEDSHELTVMVVPTAPFHPTIEEVSKDPICINEKLGAFAHFANVLDLVAVALPCGTYRVEISDTEILPFGVTILAGTGLDRHLLHLIKRLEDPLRDIEDDLGSNTSLTGAEEFSMRASEENDYLDNTVSDIGKDTTAEVEVDTRKGVENSSNLEEVLRNIEDEMLKAHSDSDELEEKIGDTDEDMVKSAKGNNLTQGMRQ</sequence>
<evidence type="ECO:0000259" key="2">
    <source>
        <dbReference type="Pfam" id="PF01425"/>
    </source>
</evidence>
<feature type="compositionally biased region" description="Polar residues" evidence="1">
    <location>
        <begin position="794"/>
        <end position="804"/>
    </location>
</feature>
<dbReference type="Gene3D" id="1.20.58.1700">
    <property type="match status" value="1"/>
</dbReference>
<dbReference type="Pfam" id="PF01425">
    <property type="entry name" value="Amidase"/>
    <property type="match status" value="1"/>
</dbReference>
<dbReference type="InterPro" id="IPR000120">
    <property type="entry name" value="Amidase"/>
</dbReference>
<dbReference type="SUPFAM" id="SSF55729">
    <property type="entry name" value="Acyl-CoA N-acyltransferases (Nat)"/>
    <property type="match status" value="1"/>
</dbReference>
<organism evidence="3 4">
    <name type="scientific">Botrytis elliptica</name>
    <dbReference type="NCBI Taxonomy" id="278938"/>
    <lineage>
        <taxon>Eukaryota</taxon>
        <taxon>Fungi</taxon>
        <taxon>Dikarya</taxon>
        <taxon>Ascomycota</taxon>
        <taxon>Pezizomycotina</taxon>
        <taxon>Leotiomycetes</taxon>
        <taxon>Helotiales</taxon>
        <taxon>Sclerotiniaceae</taxon>
        <taxon>Botrytis</taxon>
    </lineage>
</organism>
<protein>
    <recommendedName>
        <fullName evidence="2">Amidase domain-containing protein</fullName>
    </recommendedName>
</protein>
<dbReference type="InterPro" id="IPR016181">
    <property type="entry name" value="Acyl_CoA_acyltransferase"/>
</dbReference>
<feature type="region of interest" description="Disordered" evidence="1">
    <location>
        <begin position="769"/>
        <end position="804"/>
    </location>
</feature>
<dbReference type="Gene3D" id="3.90.1300.10">
    <property type="entry name" value="Amidase signature (AS) domain"/>
    <property type="match status" value="1"/>
</dbReference>
<proteinExistence type="predicted"/>
<dbReference type="InterPro" id="IPR036928">
    <property type="entry name" value="AS_sf"/>
</dbReference>
<dbReference type="PANTHER" id="PTHR11895">
    <property type="entry name" value="TRANSAMIDASE"/>
    <property type="match status" value="1"/>
</dbReference>
<dbReference type="PANTHER" id="PTHR11895:SF169">
    <property type="entry name" value="GLUTAMYL-TRNA(GLN) AMIDOTRANSFERASE"/>
    <property type="match status" value="1"/>
</dbReference>
<dbReference type="SUPFAM" id="SSF75304">
    <property type="entry name" value="Amidase signature (AS) enzymes"/>
    <property type="match status" value="1"/>
</dbReference>
<accession>A0A4Z1K9R7</accession>
<dbReference type="Gene3D" id="3.40.630.30">
    <property type="match status" value="1"/>
</dbReference>
<feature type="compositionally biased region" description="Basic and acidic residues" evidence="1">
    <location>
        <begin position="735"/>
        <end position="751"/>
    </location>
</feature>